<accession>A0ABT4UVG3</accession>
<evidence type="ECO:0000313" key="1">
    <source>
        <dbReference type="EMBL" id="MDA3625703.1"/>
    </source>
</evidence>
<dbReference type="Proteomes" id="UP001210380">
    <property type="component" value="Unassembled WGS sequence"/>
</dbReference>
<proteinExistence type="predicted"/>
<dbReference type="EMBL" id="JAQGLA010000010">
    <property type="protein sequence ID" value="MDA3625703.1"/>
    <property type="molecule type" value="Genomic_DNA"/>
</dbReference>
<evidence type="ECO:0000313" key="2">
    <source>
        <dbReference type="Proteomes" id="UP001210380"/>
    </source>
</evidence>
<gene>
    <name evidence="1" type="ORF">OU415_09665</name>
</gene>
<sequence>MSQQEPSFEHDIRPLFRSEDIEAMSGLFDLSSYQDVRSNADKIYEELSDGSMPCDEAWPAERVQLFESWINTGYLR</sequence>
<dbReference type="RefSeq" id="WP_270948273.1">
    <property type="nucleotide sequence ID" value="NZ_JAQGLA010000010.1"/>
</dbReference>
<keyword evidence="2" id="KW-1185">Reference proteome</keyword>
<protein>
    <submittedName>
        <fullName evidence="1">Uncharacterized protein</fullName>
    </submittedName>
</protein>
<reference evidence="1 2" key="1">
    <citation type="submission" date="2022-11" db="EMBL/GenBank/DDBJ databases">
        <title>Draft genome sequence of Saccharopolyspora sp. WRP15-2 isolated from rhizosphere soils of wild rice in Thailand.</title>
        <authorList>
            <person name="Duangmal K."/>
            <person name="Kammanee S."/>
            <person name="Muangham S."/>
        </authorList>
    </citation>
    <scope>NUCLEOTIDE SEQUENCE [LARGE SCALE GENOMIC DNA]</scope>
    <source>
        <strain evidence="1 2">WRP15-2</strain>
    </source>
</reference>
<name>A0ABT4UVG3_9PSEU</name>
<comment type="caution">
    <text evidence="1">The sequence shown here is derived from an EMBL/GenBank/DDBJ whole genome shotgun (WGS) entry which is preliminary data.</text>
</comment>
<organism evidence="1 2">
    <name type="scientific">Saccharopolyspora oryzae</name>
    <dbReference type="NCBI Taxonomy" id="2997343"/>
    <lineage>
        <taxon>Bacteria</taxon>
        <taxon>Bacillati</taxon>
        <taxon>Actinomycetota</taxon>
        <taxon>Actinomycetes</taxon>
        <taxon>Pseudonocardiales</taxon>
        <taxon>Pseudonocardiaceae</taxon>
        <taxon>Saccharopolyspora</taxon>
    </lineage>
</organism>